<dbReference type="AlphaFoldDB" id="A0A6V8HA27"/>
<protein>
    <recommendedName>
        <fullName evidence="7">Zn(2)-C6 fungal-type domain-containing protein</fullName>
    </recommendedName>
</protein>
<keyword evidence="2" id="KW-0805">Transcription regulation</keyword>
<dbReference type="GO" id="GO:0000976">
    <property type="term" value="F:transcription cis-regulatory region binding"/>
    <property type="evidence" value="ECO:0007669"/>
    <property type="project" value="TreeGrafter"/>
</dbReference>
<organism evidence="8 9">
    <name type="scientific">Talaromyces pinophilus</name>
    <name type="common">Penicillium pinophilum</name>
    <dbReference type="NCBI Taxonomy" id="128442"/>
    <lineage>
        <taxon>Eukaryota</taxon>
        <taxon>Fungi</taxon>
        <taxon>Dikarya</taxon>
        <taxon>Ascomycota</taxon>
        <taxon>Pezizomycotina</taxon>
        <taxon>Eurotiomycetes</taxon>
        <taxon>Eurotiomycetidae</taxon>
        <taxon>Eurotiales</taxon>
        <taxon>Trichocomaceae</taxon>
        <taxon>Talaromyces</taxon>
        <taxon>Talaromyces sect. Talaromyces</taxon>
    </lineage>
</organism>
<dbReference type="GO" id="GO:0008270">
    <property type="term" value="F:zinc ion binding"/>
    <property type="evidence" value="ECO:0007669"/>
    <property type="project" value="InterPro"/>
</dbReference>
<evidence type="ECO:0000256" key="3">
    <source>
        <dbReference type="ARBA" id="ARBA00023125"/>
    </source>
</evidence>
<comment type="caution">
    <text evidence="8">The sequence shown here is derived from an EMBL/GenBank/DDBJ whole genome shotgun (WGS) entry which is preliminary data.</text>
</comment>
<dbReference type="SUPFAM" id="SSF57701">
    <property type="entry name" value="Zn2/Cys6 DNA-binding domain"/>
    <property type="match status" value="1"/>
</dbReference>
<accession>A0A6V8HA27</accession>
<keyword evidence="3" id="KW-0238">DNA-binding</keyword>
<sequence length="627" mass="69747">MRPIRDSLKPPTRKVACRQCRQAKTRCALHRIPCPRCHRLGLACSIEPSYKRTNKQDRVEELQRHLLSLQGVIDQHLPSQDTSSQPYPDTTLANSTSRSAADGPEDEHDSVYRSTPGTSPLQHPSMRSVGREFVYTLGNVTITAERAQILFSTFFERYHAFLPIFDPSRTSPNCHDSSRLLFWSIIAVASRRIGDDLLSGLTPELTRLLWATIGGGLFSLSNVQALLLLATWTLPDTHLWTDKSFVLANTAVTSAQMMGFNRPGCEDEYSKQSVSFTGLDIAERTRTWLAAVAMCQSLSTEIGCGPISFFIDLSIRKACSRADGIPLELHHNLIIQRATNEALRCWAEEAVEGPYGIPDETVGWDLIRRAEQSLLAISQQLWSHLSVANRLHLLTSQLRLQCLFMLYNDTSEIRSSGILRAYKTATDLINTVLSEVDAQQHLPYAPSLFFRHIFSAALLIIRVLHSASSIDLDYDRGHILVNAAAFALSQLSSHQKQKDQAARMSDLLRWCWSAAESSSTMRHRDLRLHVKSRMGASLIYDCLMCFRDGNRPEIGESAGGESNKARIDALAVPPGATLDRDGGFGNAGVLDPTSDPTGYGFDLFQSTALVDVSDMFFFEDVGYPEVP</sequence>
<comment type="subcellular location">
    <subcellularLocation>
        <location evidence="1">Nucleus</location>
    </subcellularLocation>
</comment>
<dbReference type="Pfam" id="PF00172">
    <property type="entry name" value="Zn_clus"/>
    <property type="match status" value="1"/>
</dbReference>
<dbReference type="GO" id="GO:0005634">
    <property type="term" value="C:nucleus"/>
    <property type="evidence" value="ECO:0007669"/>
    <property type="project" value="UniProtKB-SubCell"/>
</dbReference>
<dbReference type="PROSITE" id="PS00463">
    <property type="entry name" value="ZN2_CY6_FUNGAL_1"/>
    <property type="match status" value="1"/>
</dbReference>
<feature type="domain" description="Zn(2)-C6 fungal-type" evidence="7">
    <location>
        <begin position="16"/>
        <end position="46"/>
    </location>
</feature>
<evidence type="ECO:0000259" key="7">
    <source>
        <dbReference type="PROSITE" id="PS50048"/>
    </source>
</evidence>
<dbReference type="Gene3D" id="4.10.240.10">
    <property type="entry name" value="Zn(2)-C6 fungal-type DNA-binding domain"/>
    <property type="match status" value="1"/>
</dbReference>
<evidence type="ECO:0000313" key="9">
    <source>
        <dbReference type="Proteomes" id="UP000053095"/>
    </source>
</evidence>
<dbReference type="PROSITE" id="PS50048">
    <property type="entry name" value="ZN2_CY6_FUNGAL_2"/>
    <property type="match status" value="1"/>
</dbReference>
<evidence type="ECO:0000256" key="1">
    <source>
        <dbReference type="ARBA" id="ARBA00004123"/>
    </source>
</evidence>
<dbReference type="InterPro" id="IPR036864">
    <property type="entry name" value="Zn2-C6_fun-type_DNA-bd_sf"/>
</dbReference>
<feature type="region of interest" description="Disordered" evidence="6">
    <location>
        <begin position="77"/>
        <end position="125"/>
    </location>
</feature>
<dbReference type="GO" id="GO:0000981">
    <property type="term" value="F:DNA-binding transcription factor activity, RNA polymerase II-specific"/>
    <property type="evidence" value="ECO:0007669"/>
    <property type="project" value="InterPro"/>
</dbReference>
<keyword evidence="4" id="KW-0804">Transcription</keyword>
<dbReference type="CDD" id="cd00067">
    <property type="entry name" value="GAL4"/>
    <property type="match status" value="1"/>
</dbReference>
<name>A0A6V8HA27_TALPI</name>
<feature type="compositionally biased region" description="Polar residues" evidence="6">
    <location>
        <begin position="112"/>
        <end position="122"/>
    </location>
</feature>
<dbReference type="PANTHER" id="PTHR31845:SF21">
    <property type="entry name" value="REGULATORY PROTEIN LEU3"/>
    <property type="match status" value="1"/>
</dbReference>
<keyword evidence="9" id="KW-1185">Reference proteome</keyword>
<dbReference type="EMBL" id="DF933829">
    <property type="protein sequence ID" value="GAM37916.1"/>
    <property type="molecule type" value="Genomic_DNA"/>
</dbReference>
<evidence type="ECO:0000256" key="4">
    <source>
        <dbReference type="ARBA" id="ARBA00023163"/>
    </source>
</evidence>
<dbReference type="InterPro" id="IPR001138">
    <property type="entry name" value="Zn2Cys6_DnaBD"/>
</dbReference>
<evidence type="ECO:0000313" key="8">
    <source>
        <dbReference type="EMBL" id="GAM37916.1"/>
    </source>
</evidence>
<reference evidence="9" key="1">
    <citation type="journal article" date="2015" name="Genome Announc.">
        <title>Draft genome sequence of Talaromyces cellulolyticus strain Y-94, a source of lignocellulosic biomass-degrading enzymes.</title>
        <authorList>
            <person name="Fujii T."/>
            <person name="Koike H."/>
            <person name="Sawayama S."/>
            <person name="Yano S."/>
            <person name="Inoue H."/>
        </authorList>
    </citation>
    <scope>NUCLEOTIDE SEQUENCE [LARGE SCALE GENOMIC DNA]</scope>
    <source>
        <strain evidence="9">Y-94</strain>
    </source>
</reference>
<evidence type="ECO:0000256" key="2">
    <source>
        <dbReference type="ARBA" id="ARBA00023015"/>
    </source>
</evidence>
<evidence type="ECO:0000256" key="6">
    <source>
        <dbReference type="SAM" id="MobiDB-lite"/>
    </source>
</evidence>
<keyword evidence="5" id="KW-0539">Nucleus</keyword>
<dbReference type="CDD" id="cd12148">
    <property type="entry name" value="fungal_TF_MHR"/>
    <property type="match status" value="1"/>
</dbReference>
<evidence type="ECO:0000256" key="5">
    <source>
        <dbReference type="ARBA" id="ARBA00023242"/>
    </source>
</evidence>
<gene>
    <name evidence="8" type="ORF">TCE0_033f08242</name>
</gene>
<dbReference type="Proteomes" id="UP000053095">
    <property type="component" value="Unassembled WGS sequence"/>
</dbReference>
<feature type="compositionally biased region" description="Polar residues" evidence="6">
    <location>
        <begin position="77"/>
        <end position="99"/>
    </location>
</feature>
<dbReference type="InterPro" id="IPR051089">
    <property type="entry name" value="prtT"/>
</dbReference>
<dbReference type="PANTHER" id="PTHR31845">
    <property type="entry name" value="FINGER DOMAIN PROTEIN, PUTATIVE-RELATED"/>
    <property type="match status" value="1"/>
</dbReference>
<proteinExistence type="predicted"/>